<dbReference type="GO" id="GO:0003723">
    <property type="term" value="F:RNA binding"/>
    <property type="evidence" value="ECO:0007669"/>
    <property type="project" value="UniProtKB-UniRule"/>
</dbReference>
<keyword evidence="3 4" id="KW-0653">Protein transport</keyword>
<dbReference type="Pfam" id="PF19026">
    <property type="entry name" value="UBA_HYPK"/>
    <property type="match status" value="1"/>
</dbReference>
<dbReference type="GO" id="GO:0015031">
    <property type="term" value="P:protein transport"/>
    <property type="evidence" value="ECO:0007669"/>
    <property type="project" value="UniProtKB-UniRule"/>
</dbReference>
<dbReference type="SUPFAM" id="SSF46934">
    <property type="entry name" value="UBA-like"/>
    <property type="match status" value="1"/>
</dbReference>
<keyword evidence="1 4" id="KW-0813">Transport</keyword>
<evidence type="ECO:0000256" key="2">
    <source>
        <dbReference type="ARBA" id="ARBA00022884"/>
    </source>
</evidence>
<dbReference type="PROSITE" id="PS51151">
    <property type="entry name" value="NAC_AB"/>
    <property type="match status" value="1"/>
</dbReference>
<dbReference type="InterPro" id="IPR044034">
    <property type="entry name" value="NAC-like_UBA"/>
</dbReference>
<dbReference type="Gene3D" id="1.10.8.10">
    <property type="entry name" value="DNA helicase RuvA subunit, C-terminal domain"/>
    <property type="match status" value="1"/>
</dbReference>
<evidence type="ECO:0000259" key="6">
    <source>
        <dbReference type="PROSITE" id="PS51151"/>
    </source>
</evidence>
<sequence>MFPGLGKGMSPRKMQQMMKQMGISVTEIENVEEVIIRTTDSEIVFDDAAVSIMDAAGTKTYQLMGTPHERARELAIPDEDVQLVIEQTGASEDAAREALEDAGGDLADAIMRLSV</sequence>
<dbReference type="Gene3D" id="2.20.70.30">
    <property type="entry name" value="Nascent polypeptide-associated complex domain"/>
    <property type="match status" value="1"/>
</dbReference>
<dbReference type="SMART" id="SM01407">
    <property type="entry name" value="NAC"/>
    <property type="match status" value="1"/>
</dbReference>
<evidence type="ECO:0000313" key="7">
    <source>
        <dbReference type="EMBL" id="QNO47093.1"/>
    </source>
</evidence>
<evidence type="ECO:0000256" key="1">
    <source>
        <dbReference type="ARBA" id="ARBA00022448"/>
    </source>
</evidence>
<dbReference type="CDD" id="cd14359">
    <property type="entry name" value="UBA_AeNAC"/>
    <property type="match status" value="1"/>
</dbReference>
<comment type="subunit">
    <text evidence="4">Homodimer. Interacts with the ribosome. Binds ribosomal RNA.</text>
</comment>
<proteinExistence type="inferred from homology"/>
<dbReference type="Pfam" id="PF01849">
    <property type="entry name" value="NAC"/>
    <property type="match status" value="1"/>
</dbReference>
<dbReference type="InterPro" id="IPR002715">
    <property type="entry name" value="Nas_poly-pep-assoc_cplx_dom"/>
</dbReference>
<evidence type="ECO:0000256" key="5">
    <source>
        <dbReference type="NCBIfam" id="TIGR00264"/>
    </source>
</evidence>
<dbReference type="InterPro" id="IPR009060">
    <property type="entry name" value="UBA-like_sf"/>
</dbReference>
<dbReference type="AlphaFoldDB" id="A0A7G9YGF9"/>
<evidence type="ECO:0000256" key="3">
    <source>
        <dbReference type="ARBA" id="ARBA00022927"/>
    </source>
</evidence>
<dbReference type="InterPro" id="IPR038187">
    <property type="entry name" value="NAC_A/B_dom_sf"/>
</dbReference>
<organism evidence="7">
    <name type="scientific">Candidatus Methanogaster sp. ANME-2c ERB4</name>
    <dbReference type="NCBI Taxonomy" id="2759911"/>
    <lineage>
        <taxon>Archaea</taxon>
        <taxon>Methanobacteriati</taxon>
        <taxon>Methanobacteriota</taxon>
        <taxon>Stenosarchaea group</taxon>
        <taxon>Methanomicrobia</taxon>
        <taxon>Methanosarcinales</taxon>
        <taxon>ANME-2 cluster</taxon>
        <taxon>Candidatus Methanogasteraceae</taxon>
        <taxon>Candidatus Methanogaster</taxon>
    </lineage>
</organism>
<dbReference type="NCBIfam" id="TIGR00264">
    <property type="entry name" value="archaeal-type nascent polypeptide-associated complex protein"/>
    <property type="match status" value="1"/>
</dbReference>
<comment type="similarity">
    <text evidence="4">Belongs to the NAC-alpha family.</text>
</comment>
<accession>A0A7G9YGF9</accession>
<comment type="function">
    <text evidence="4">Contacts the emerging nascent chain on the ribosome.</text>
</comment>
<protein>
    <recommendedName>
        <fullName evidence="4 5">Nascent polypeptide-associated complex protein</fullName>
    </recommendedName>
</protein>
<reference evidence="7" key="1">
    <citation type="submission" date="2020-06" db="EMBL/GenBank/DDBJ databases">
        <title>Unique genomic features of the anaerobic methanotrophic archaea.</title>
        <authorList>
            <person name="Chadwick G.L."/>
            <person name="Skennerton C.T."/>
            <person name="Laso-Perez R."/>
            <person name="Leu A.O."/>
            <person name="Speth D.R."/>
            <person name="Yu H."/>
            <person name="Morgan-Lang C."/>
            <person name="Hatzenpichler R."/>
            <person name="Goudeau D."/>
            <person name="Malmstrom R."/>
            <person name="Brazelton W.J."/>
            <person name="Woyke T."/>
            <person name="Hallam S.J."/>
            <person name="Tyson G.W."/>
            <person name="Wegener G."/>
            <person name="Boetius A."/>
            <person name="Orphan V."/>
        </authorList>
    </citation>
    <scope>NUCLEOTIDE SEQUENCE</scope>
</reference>
<feature type="domain" description="NAC-A/B" evidence="6">
    <location>
        <begin position="8"/>
        <end position="76"/>
    </location>
</feature>
<dbReference type="InterPro" id="IPR005231">
    <property type="entry name" value="NAC_arc"/>
</dbReference>
<gene>
    <name evidence="4 7" type="primary">nac</name>
    <name evidence="7" type="ORF">ONOHIMFI_00019</name>
</gene>
<keyword evidence="2 4" id="KW-0694">RNA-binding</keyword>
<name>A0A7G9YGF9_9EURY</name>
<dbReference type="EMBL" id="MT631240">
    <property type="protein sequence ID" value="QNO47093.1"/>
    <property type="molecule type" value="Genomic_DNA"/>
</dbReference>
<evidence type="ECO:0000256" key="4">
    <source>
        <dbReference type="HAMAP-Rule" id="MF_00814"/>
    </source>
</evidence>
<dbReference type="HAMAP" id="MF_00814">
    <property type="entry name" value="NAC_arch"/>
    <property type="match status" value="1"/>
</dbReference>